<dbReference type="InterPro" id="IPR003191">
    <property type="entry name" value="Guanylate-bd/ATL_C"/>
</dbReference>
<dbReference type="CDD" id="cd01851">
    <property type="entry name" value="GBP"/>
    <property type="match status" value="1"/>
</dbReference>
<dbReference type="GO" id="GO:0003924">
    <property type="term" value="F:GTPase activity"/>
    <property type="evidence" value="ECO:0007669"/>
    <property type="project" value="InterPro"/>
</dbReference>
<accession>A0A1R2B5H1</accession>
<dbReference type="Gene3D" id="3.40.50.300">
    <property type="entry name" value="P-loop containing nucleotide triphosphate hydrolases"/>
    <property type="match status" value="1"/>
</dbReference>
<comment type="caution">
    <text evidence="7">The sequence shown here is derived from an EMBL/GenBank/DDBJ whole genome shotgun (WGS) entry which is preliminary data.</text>
</comment>
<evidence type="ECO:0000256" key="5">
    <source>
        <dbReference type="SAM" id="MobiDB-lite"/>
    </source>
</evidence>
<dbReference type="AlphaFoldDB" id="A0A1R2B5H1"/>
<evidence type="ECO:0000259" key="6">
    <source>
        <dbReference type="PROSITE" id="PS51715"/>
    </source>
</evidence>
<evidence type="ECO:0000256" key="2">
    <source>
        <dbReference type="ARBA" id="ARBA00022801"/>
    </source>
</evidence>
<keyword evidence="3" id="KW-0342">GTP-binding</keyword>
<evidence type="ECO:0000256" key="1">
    <source>
        <dbReference type="ARBA" id="ARBA00022741"/>
    </source>
</evidence>
<dbReference type="EMBL" id="MPUH01000945">
    <property type="protein sequence ID" value="OMJ71915.1"/>
    <property type="molecule type" value="Genomic_DNA"/>
</dbReference>
<feature type="region of interest" description="Disordered" evidence="5">
    <location>
        <begin position="760"/>
        <end position="785"/>
    </location>
</feature>
<dbReference type="SUPFAM" id="SSF52540">
    <property type="entry name" value="P-loop containing nucleoside triphosphate hydrolases"/>
    <property type="match status" value="1"/>
</dbReference>
<dbReference type="InterPro" id="IPR027417">
    <property type="entry name" value="P-loop_NTPase"/>
</dbReference>
<comment type="similarity">
    <text evidence="4">Belongs to the TRAFAC class dynamin-like GTPase superfamily. GB1/RHD3 GTPase family.</text>
</comment>
<name>A0A1R2B5H1_9CILI</name>
<keyword evidence="2" id="KW-0378">Hydrolase</keyword>
<dbReference type="PROSITE" id="PS51715">
    <property type="entry name" value="G_GB1_RHD3"/>
    <property type="match status" value="1"/>
</dbReference>
<keyword evidence="1" id="KW-0547">Nucleotide-binding</keyword>
<protein>
    <recommendedName>
        <fullName evidence="6">GB1/RHD3-type G domain-containing protein</fullName>
    </recommendedName>
</protein>
<dbReference type="SUPFAM" id="SSF48340">
    <property type="entry name" value="Interferon-induced guanylate-binding protein 1 (GBP1), C-terminal domain"/>
    <property type="match status" value="1"/>
</dbReference>
<evidence type="ECO:0000256" key="4">
    <source>
        <dbReference type="PROSITE-ProRule" id="PRU01052"/>
    </source>
</evidence>
<gene>
    <name evidence="7" type="ORF">SteCoe_29752</name>
</gene>
<dbReference type="PANTHER" id="PTHR10751">
    <property type="entry name" value="GUANYLATE BINDING PROTEIN"/>
    <property type="match status" value="1"/>
</dbReference>
<sequence length="785" mass="91152">MTTSGPLSLLTWEDKTRKFVLNPNTLNLIRKISSPLAIVSIAGLYRTGKSYLMNRVFLNRSEAFEVGPSINPCTKGIWIWGEPLNGTLEDGTPCSVLLIDTEGMGGLEKDNDYDCRIFSIAALISSCFIYNSTGSIDETAIENLSLIVNISKLIQANDPTSFFPRFMWILRDFTLQLIENDGKSIEPNEYLEKALAQQKGFSDTIENKNRIRNTLKAFFKERECVTLVRPTIDEKDLQNLESLGMDQLRSEFVQQVIDLRKRVIYSAQAKKVNGQEINGELLIKLLENYVDSFNSGTIPNIDLAWNYICKAQNRKSLDKAFEEYNNNMIDIGLPIEEQELALAHKESKNLGIKYLQKNTVGNDPDLFAEFKEKIKEKYEEQKLQNKYQLKLHYMTHLKEKYTELDSAIKSGEFKSMQAFEKTIKTVEKDYLENTIDGQLKGEIFMTFAREISNKAADFLISGLGNELKMQKTFNSDQMVKMTQELKETREELGSCKEEYEKTISKIQNDLTVGLAKEGVMREQLNKAIAAKEELENIIKDLNKQKFIECEDYAQKLVEFEDTIKELNRKHAFQLSEVEDSKALLQQKLNFTEHSLEEYKSKDKNYSEKLKEYRLENSQAQKTLQTKYDQQIEKINERLSEKIKENAELENEVELKEALLEEVQALLNETKAELANYKGKTESELENLKREMMEKDAIHTRKIEKMEQEYKTSTARIRARLSETEKKLRNSEELLRNDMAIWAQDNAILVQKIEFLEQEVEEQKTKREEEKRHYENFLSKMHENNE</sequence>
<dbReference type="FunFam" id="3.40.50.300:FF:001470">
    <property type="entry name" value="Interferon-induced guanylate-binding protein 1"/>
    <property type="match status" value="1"/>
</dbReference>
<dbReference type="Pfam" id="PF02263">
    <property type="entry name" value="GBP"/>
    <property type="match status" value="1"/>
</dbReference>
<dbReference type="Gene3D" id="1.20.1000.10">
    <property type="entry name" value="Guanylate-binding protein, C-terminal domain"/>
    <property type="match status" value="1"/>
</dbReference>
<dbReference type="InterPro" id="IPR036543">
    <property type="entry name" value="Guanylate-bd_C_sf"/>
</dbReference>
<evidence type="ECO:0000256" key="3">
    <source>
        <dbReference type="ARBA" id="ARBA00023134"/>
    </source>
</evidence>
<dbReference type="InterPro" id="IPR030386">
    <property type="entry name" value="G_GB1_RHD3_dom"/>
</dbReference>
<dbReference type="Pfam" id="PF02841">
    <property type="entry name" value="GBP_C"/>
    <property type="match status" value="1"/>
</dbReference>
<evidence type="ECO:0000313" key="8">
    <source>
        <dbReference type="Proteomes" id="UP000187209"/>
    </source>
</evidence>
<dbReference type="InterPro" id="IPR015894">
    <property type="entry name" value="Guanylate-bd_N"/>
</dbReference>
<reference evidence="7 8" key="1">
    <citation type="submission" date="2016-11" db="EMBL/GenBank/DDBJ databases">
        <title>The macronuclear genome of Stentor coeruleus: a giant cell with tiny introns.</title>
        <authorList>
            <person name="Slabodnick M."/>
            <person name="Ruby J.G."/>
            <person name="Reiff S.B."/>
            <person name="Swart E.C."/>
            <person name="Gosai S."/>
            <person name="Prabakaran S."/>
            <person name="Witkowska E."/>
            <person name="Larue G.E."/>
            <person name="Fisher S."/>
            <person name="Freeman R.M."/>
            <person name="Gunawardena J."/>
            <person name="Chu W."/>
            <person name="Stover N.A."/>
            <person name="Gregory B.D."/>
            <person name="Nowacki M."/>
            <person name="Derisi J."/>
            <person name="Roy S.W."/>
            <person name="Marshall W.F."/>
            <person name="Sood P."/>
        </authorList>
    </citation>
    <scope>NUCLEOTIDE SEQUENCE [LARGE SCALE GENOMIC DNA]</scope>
    <source>
        <strain evidence="7">WM001</strain>
    </source>
</reference>
<organism evidence="7 8">
    <name type="scientific">Stentor coeruleus</name>
    <dbReference type="NCBI Taxonomy" id="5963"/>
    <lineage>
        <taxon>Eukaryota</taxon>
        <taxon>Sar</taxon>
        <taxon>Alveolata</taxon>
        <taxon>Ciliophora</taxon>
        <taxon>Postciliodesmatophora</taxon>
        <taxon>Heterotrichea</taxon>
        <taxon>Heterotrichida</taxon>
        <taxon>Stentoridae</taxon>
        <taxon>Stentor</taxon>
    </lineage>
</organism>
<evidence type="ECO:0000313" key="7">
    <source>
        <dbReference type="EMBL" id="OMJ71915.1"/>
    </source>
</evidence>
<dbReference type="GO" id="GO:0005525">
    <property type="term" value="F:GTP binding"/>
    <property type="evidence" value="ECO:0007669"/>
    <property type="project" value="UniProtKB-KW"/>
</dbReference>
<keyword evidence="8" id="KW-1185">Reference proteome</keyword>
<dbReference type="OrthoDB" id="2135133at2759"/>
<proteinExistence type="inferred from homology"/>
<dbReference type="Proteomes" id="UP000187209">
    <property type="component" value="Unassembled WGS sequence"/>
</dbReference>
<feature type="domain" description="GB1/RHD3-type G" evidence="6">
    <location>
        <begin position="33"/>
        <end position="264"/>
    </location>
</feature>